<evidence type="ECO:0000313" key="1">
    <source>
        <dbReference type="EMBL" id="SDE56188.1"/>
    </source>
</evidence>
<evidence type="ECO:0000313" key="2">
    <source>
        <dbReference type="Proteomes" id="UP000199412"/>
    </source>
</evidence>
<gene>
    <name evidence="1" type="ORF">SAMN05421720_10879</name>
</gene>
<protein>
    <submittedName>
        <fullName evidence="1">Uncharacterized protein</fullName>
    </submittedName>
</protein>
<dbReference type="Proteomes" id="UP000199412">
    <property type="component" value="Unassembled WGS sequence"/>
</dbReference>
<proteinExistence type="predicted"/>
<organism evidence="1 2">
    <name type="scientific">Rhodospira trueperi</name>
    <dbReference type="NCBI Taxonomy" id="69960"/>
    <lineage>
        <taxon>Bacteria</taxon>
        <taxon>Pseudomonadati</taxon>
        <taxon>Pseudomonadota</taxon>
        <taxon>Alphaproteobacteria</taxon>
        <taxon>Rhodospirillales</taxon>
        <taxon>Rhodospirillaceae</taxon>
        <taxon>Rhodospira</taxon>
    </lineage>
</organism>
<dbReference type="EMBL" id="FNAP01000008">
    <property type="protein sequence ID" value="SDE56188.1"/>
    <property type="molecule type" value="Genomic_DNA"/>
</dbReference>
<dbReference type="RefSeq" id="WP_092786435.1">
    <property type="nucleotide sequence ID" value="NZ_FNAP01000008.1"/>
</dbReference>
<sequence length="128" mass="13240">MAAGLLALAGCEGLVDVASNPVVAGSAAINAVSVVTTDKSIPDHVVGLVTGHDCSIVRYSTGGYYCVQPLPANTPIETRLFCYNSIGAITCYDEPIPGEDARLVSDPRHVLSSRDIAGPMVGPMPGQR</sequence>
<dbReference type="STRING" id="69960.SAMN05421720_10879"/>
<dbReference type="OrthoDB" id="7362049at2"/>
<name>A0A1G7DXJ9_9PROT</name>
<accession>A0A1G7DXJ9</accession>
<reference evidence="1 2" key="1">
    <citation type="submission" date="2016-10" db="EMBL/GenBank/DDBJ databases">
        <authorList>
            <person name="de Groot N.N."/>
        </authorList>
    </citation>
    <scope>NUCLEOTIDE SEQUENCE [LARGE SCALE GENOMIC DNA]</scope>
    <source>
        <strain evidence="1 2">ATCC 700224</strain>
    </source>
</reference>
<keyword evidence="2" id="KW-1185">Reference proteome</keyword>
<dbReference type="AlphaFoldDB" id="A0A1G7DXJ9"/>